<sequence length="302" mass="34303">RHDSVKIHRNVAEKDSWPKSQYATALRSVDRDLNDQQRFRLGPRYKISHATPNCKIQLSYQTVNSFLQTPGRSRDFHIDAAHAARIVINQANRYLVVRLSSSEKIFYRSSSEDEKDPILALGVALSALLAIRQYCEERPLAKFALDNILKSYPNNKTIFRTPITDDMNALTPKDWIAPHWVADMCFTPCSGTSIEPLIYICCVYGQKEALKSFTSQKYNHSDDYKEKGRSMSNGRKCQIICGAIGAFIKVRVYHGIACRKENIKNEKLDGTAEFPEGRCQRVLRDSLAAVRSARHSRKCKGG</sequence>
<organism evidence="1 2">
    <name type="scientific">Colletotrichum orchidophilum</name>
    <dbReference type="NCBI Taxonomy" id="1209926"/>
    <lineage>
        <taxon>Eukaryota</taxon>
        <taxon>Fungi</taxon>
        <taxon>Dikarya</taxon>
        <taxon>Ascomycota</taxon>
        <taxon>Pezizomycotina</taxon>
        <taxon>Sordariomycetes</taxon>
        <taxon>Hypocreomycetidae</taxon>
        <taxon>Glomerellales</taxon>
        <taxon>Glomerellaceae</taxon>
        <taxon>Colletotrichum</taxon>
    </lineage>
</organism>
<reference evidence="1 2" key="1">
    <citation type="submission" date="2016-09" db="EMBL/GenBank/DDBJ databases">
        <authorList>
            <person name="Capua I."/>
            <person name="De Benedictis P."/>
            <person name="Joannis T."/>
            <person name="Lombin L.H."/>
            <person name="Cattoli G."/>
        </authorList>
    </citation>
    <scope>NUCLEOTIDE SEQUENCE [LARGE SCALE GENOMIC DNA]</scope>
    <source>
        <strain evidence="1 2">IMI 309357</strain>
    </source>
</reference>
<dbReference type="EMBL" id="MJBS01000015">
    <property type="protein sequence ID" value="OHF01991.1"/>
    <property type="molecule type" value="Genomic_DNA"/>
</dbReference>
<protein>
    <submittedName>
        <fullName evidence="1">Uncharacterized protein</fullName>
    </submittedName>
</protein>
<dbReference type="OrthoDB" id="194358at2759"/>
<dbReference type="Proteomes" id="UP000176998">
    <property type="component" value="Unassembled WGS sequence"/>
</dbReference>
<evidence type="ECO:0000313" key="1">
    <source>
        <dbReference type="EMBL" id="OHF01991.1"/>
    </source>
</evidence>
<dbReference type="GeneID" id="34555730"/>
<name>A0A1G4BKK8_9PEZI</name>
<evidence type="ECO:0000313" key="2">
    <source>
        <dbReference type="Proteomes" id="UP000176998"/>
    </source>
</evidence>
<dbReference type="RefSeq" id="XP_022479133.1">
    <property type="nucleotide sequence ID" value="XM_022614220.1"/>
</dbReference>
<proteinExistence type="predicted"/>
<gene>
    <name evidence="1" type="ORF">CORC01_02570</name>
</gene>
<feature type="non-terminal residue" evidence="1">
    <location>
        <position position="1"/>
    </location>
</feature>
<dbReference type="AlphaFoldDB" id="A0A1G4BKK8"/>
<comment type="caution">
    <text evidence="1">The sequence shown here is derived from an EMBL/GenBank/DDBJ whole genome shotgun (WGS) entry which is preliminary data.</text>
</comment>
<keyword evidence="2" id="KW-1185">Reference proteome</keyword>
<accession>A0A1G4BKK8</accession>